<keyword evidence="3" id="KW-0233">DNA recombination</keyword>
<dbReference type="InterPro" id="IPR004107">
    <property type="entry name" value="Integrase_SAM-like_N"/>
</dbReference>
<dbReference type="PANTHER" id="PTHR30349:SF81">
    <property type="entry name" value="TYROSINE RECOMBINASE XERC"/>
    <property type="match status" value="1"/>
</dbReference>
<dbReference type="PANTHER" id="PTHR30349">
    <property type="entry name" value="PHAGE INTEGRASE-RELATED"/>
    <property type="match status" value="1"/>
</dbReference>
<name>A0A3B0VA59_9ZZZZ</name>
<evidence type="ECO:0000256" key="1">
    <source>
        <dbReference type="ARBA" id="ARBA00022908"/>
    </source>
</evidence>
<dbReference type="GO" id="GO:0003677">
    <property type="term" value="F:DNA binding"/>
    <property type="evidence" value="ECO:0007669"/>
    <property type="project" value="UniProtKB-KW"/>
</dbReference>
<dbReference type="Gene3D" id="1.10.443.10">
    <property type="entry name" value="Intergrase catalytic core"/>
    <property type="match status" value="1"/>
</dbReference>
<dbReference type="AlphaFoldDB" id="A0A3B0VA59"/>
<dbReference type="GO" id="GO:0006310">
    <property type="term" value="P:DNA recombination"/>
    <property type="evidence" value="ECO:0007669"/>
    <property type="project" value="UniProtKB-KW"/>
</dbReference>
<dbReference type="InterPro" id="IPR002104">
    <property type="entry name" value="Integrase_catalytic"/>
</dbReference>
<dbReference type="GO" id="GO:0015074">
    <property type="term" value="P:DNA integration"/>
    <property type="evidence" value="ECO:0007669"/>
    <property type="project" value="UniProtKB-KW"/>
</dbReference>
<dbReference type="InterPro" id="IPR044068">
    <property type="entry name" value="CB"/>
</dbReference>
<dbReference type="Pfam" id="PF00589">
    <property type="entry name" value="Phage_integrase"/>
    <property type="match status" value="1"/>
</dbReference>
<evidence type="ECO:0000259" key="5">
    <source>
        <dbReference type="PROSITE" id="PS51900"/>
    </source>
</evidence>
<proteinExistence type="predicted"/>
<keyword evidence="1" id="KW-0229">DNA integration</keyword>
<dbReference type="EMBL" id="UOEU01000599">
    <property type="protein sequence ID" value="VAW35702.1"/>
    <property type="molecule type" value="Genomic_DNA"/>
</dbReference>
<dbReference type="InterPro" id="IPR010998">
    <property type="entry name" value="Integrase_recombinase_N"/>
</dbReference>
<dbReference type="NCBIfam" id="NF040815">
    <property type="entry name" value="recomb_XerA_Arch"/>
    <property type="match status" value="1"/>
</dbReference>
<dbReference type="NCBIfam" id="NF001399">
    <property type="entry name" value="PRK00283.1"/>
    <property type="match status" value="1"/>
</dbReference>
<keyword evidence="2" id="KW-0238">DNA-binding</keyword>
<evidence type="ECO:0000256" key="3">
    <source>
        <dbReference type="ARBA" id="ARBA00023172"/>
    </source>
</evidence>
<dbReference type="InterPro" id="IPR013762">
    <property type="entry name" value="Integrase-like_cat_sf"/>
</dbReference>
<protein>
    <submittedName>
        <fullName evidence="6">Site-specific tyrosine recombinase XerD</fullName>
    </submittedName>
</protein>
<accession>A0A3B0VA59</accession>
<sequence>MEEQLHAFLKFLQTEFNYSNNTIAAYKNDLSQFVSFLQASYPTLVADWHSIDSEVINGYVTHMKEQPYASSSVARKVAAVKSFFNYLLTNELIQENPTINIDSPKVKKRLPKTLSAEEVARLLEAPSQKNSPKNLRDMALLNMLYSTGMRVTEVVSLRLKDIDLENNILICLGKDDQMRELPFDQYTKAILANYMENGRPFLVKDKNEAAMFLNHRGQQLTRQGLWLIIKAYAKAADLSVTVTPHTLRHSFAAHKLNSGLDLQEVQKLLGHANISTTQIYTQLEEAETVK</sequence>
<evidence type="ECO:0000313" key="6">
    <source>
        <dbReference type="EMBL" id="VAW35702.1"/>
    </source>
</evidence>
<reference evidence="6" key="1">
    <citation type="submission" date="2018-06" db="EMBL/GenBank/DDBJ databases">
        <authorList>
            <person name="Zhirakovskaya E."/>
        </authorList>
    </citation>
    <scope>NUCLEOTIDE SEQUENCE</scope>
</reference>
<organism evidence="6">
    <name type="scientific">hydrothermal vent metagenome</name>
    <dbReference type="NCBI Taxonomy" id="652676"/>
    <lineage>
        <taxon>unclassified sequences</taxon>
        <taxon>metagenomes</taxon>
        <taxon>ecological metagenomes</taxon>
    </lineage>
</organism>
<evidence type="ECO:0000259" key="4">
    <source>
        <dbReference type="PROSITE" id="PS51898"/>
    </source>
</evidence>
<evidence type="ECO:0000256" key="2">
    <source>
        <dbReference type="ARBA" id="ARBA00023125"/>
    </source>
</evidence>
<dbReference type="PROSITE" id="PS51900">
    <property type="entry name" value="CB"/>
    <property type="match status" value="1"/>
</dbReference>
<dbReference type="CDD" id="cd00798">
    <property type="entry name" value="INT_XerDC_C"/>
    <property type="match status" value="1"/>
</dbReference>
<dbReference type="PROSITE" id="PS51898">
    <property type="entry name" value="TYR_RECOMBINASE"/>
    <property type="match status" value="1"/>
</dbReference>
<dbReference type="Pfam" id="PF02899">
    <property type="entry name" value="Phage_int_SAM_1"/>
    <property type="match status" value="1"/>
</dbReference>
<dbReference type="InterPro" id="IPR011010">
    <property type="entry name" value="DNA_brk_join_enz"/>
</dbReference>
<dbReference type="InterPro" id="IPR050090">
    <property type="entry name" value="Tyrosine_recombinase_XerCD"/>
</dbReference>
<dbReference type="SUPFAM" id="SSF56349">
    <property type="entry name" value="DNA breaking-rejoining enzymes"/>
    <property type="match status" value="1"/>
</dbReference>
<gene>
    <name evidence="6" type="ORF">MNBD_CHLOROFLEXI01-395</name>
</gene>
<dbReference type="Gene3D" id="1.10.150.130">
    <property type="match status" value="1"/>
</dbReference>
<feature type="domain" description="Core-binding (CB)" evidence="5">
    <location>
        <begin position="1"/>
        <end position="88"/>
    </location>
</feature>
<feature type="domain" description="Tyr recombinase" evidence="4">
    <location>
        <begin position="109"/>
        <end position="290"/>
    </location>
</feature>